<protein>
    <recommendedName>
        <fullName evidence="3">T9SS C-terminal target domain-containing protein</fullName>
    </recommendedName>
</protein>
<evidence type="ECO:0008006" key="3">
    <source>
        <dbReference type="Google" id="ProtNLM"/>
    </source>
</evidence>
<dbReference type="KEGG" id="cnr:EB819_05385"/>
<evidence type="ECO:0000313" key="1">
    <source>
        <dbReference type="EMBL" id="OEL10906.1"/>
    </source>
</evidence>
<keyword evidence="2" id="KW-1185">Reference proteome</keyword>
<dbReference type="EMBL" id="MKGI01000071">
    <property type="protein sequence ID" value="OEL10906.1"/>
    <property type="molecule type" value="Genomic_DNA"/>
</dbReference>
<reference evidence="1 2" key="1">
    <citation type="submission" date="2016-09" db="EMBL/GenBank/DDBJ databases">
        <authorList>
            <person name="Capua I."/>
            <person name="De Benedictis P."/>
            <person name="Joannis T."/>
            <person name="Lombin L.H."/>
            <person name="Cattoli G."/>
        </authorList>
    </citation>
    <scope>NUCLEOTIDE SEQUENCE [LARGE SCALE GENOMIC DNA]</scope>
    <source>
        <strain evidence="1 2">NRS-1</strain>
    </source>
</reference>
<comment type="caution">
    <text evidence="1">The sequence shown here is derived from an EMBL/GenBank/DDBJ whole genome shotgun (WGS) entry which is preliminary data.</text>
</comment>
<name>A0A1E5UDD1_9FLAO</name>
<accession>A0A1E5UDD1</accession>
<dbReference type="RefSeq" id="WP_069799287.1">
    <property type="nucleotide sequence ID" value="NZ_CP034157.1"/>
</dbReference>
<organism evidence="1 2">
    <name type="scientific">Cloacibacterium normanense</name>
    <dbReference type="NCBI Taxonomy" id="237258"/>
    <lineage>
        <taxon>Bacteria</taxon>
        <taxon>Pseudomonadati</taxon>
        <taxon>Bacteroidota</taxon>
        <taxon>Flavobacteriia</taxon>
        <taxon>Flavobacteriales</taxon>
        <taxon>Weeksellaceae</taxon>
    </lineage>
</organism>
<dbReference type="STRING" id="237258.SAMN04489756_107103"/>
<dbReference type="OrthoDB" id="9798438at2"/>
<dbReference type="Proteomes" id="UP000095601">
    <property type="component" value="Unassembled WGS sequence"/>
</dbReference>
<dbReference type="AlphaFoldDB" id="A0A1E5UDD1"/>
<gene>
    <name evidence="1" type="ORF">BHF72_0101</name>
</gene>
<proteinExistence type="predicted"/>
<sequence>MKKFILVFLFFSFLFSFSQKTEKLALRKYKIATLSDSLKETSGLTFLKDKLYTLNDGGNTNEIFEIDKISGKILSKLKINFPNKDWEAITSDDEDFYIGDFGNNAGSRKDLAIYKTDFQGNYSKNSFNYSAQDDFSIRYLSHNFDAEAMIFLNEKVHVFSKEWSSKNISHYTIDLQKSENQSIVNLESFHTGFVITDAAYFQGKLYVVGYTRKAKVYLMIFEGNSEGLFFSKPLKKYKLGSFLSVGQVEGIAVNKDGIYISNEDFSKFIFSVKQRLYFIPFEKLK</sequence>
<evidence type="ECO:0000313" key="2">
    <source>
        <dbReference type="Proteomes" id="UP000095601"/>
    </source>
</evidence>
<dbReference type="SUPFAM" id="SSF63825">
    <property type="entry name" value="YWTD domain"/>
    <property type="match status" value="1"/>
</dbReference>